<evidence type="ECO:0000256" key="4">
    <source>
        <dbReference type="ARBA" id="ARBA00022989"/>
    </source>
</evidence>
<keyword evidence="2" id="KW-1003">Cell membrane</keyword>
<evidence type="ECO:0000256" key="3">
    <source>
        <dbReference type="ARBA" id="ARBA00022692"/>
    </source>
</evidence>
<comment type="caution">
    <text evidence="7">The sequence shown here is derived from an EMBL/GenBank/DDBJ whole genome shotgun (WGS) entry which is preliminary data.</text>
</comment>
<evidence type="ECO:0000256" key="2">
    <source>
        <dbReference type="ARBA" id="ARBA00022475"/>
    </source>
</evidence>
<sequence length="121" mass="14135">MDFDRTAEYAHKHSEEEGKKVRKMIWIIFWVLLAVTTAEVTLGLVWQDMGISWGLVKWTFIILTLVKAYYIVMSYMHLGGERKNFKMVVAIPFILFAIYLIFILLKESTFLHAIDFSPLAD</sequence>
<evidence type="ECO:0000256" key="1">
    <source>
        <dbReference type="ARBA" id="ARBA00004651"/>
    </source>
</evidence>
<dbReference type="RefSeq" id="WP_160631253.1">
    <property type="nucleotide sequence ID" value="NZ_WWNE01000003.1"/>
</dbReference>
<reference evidence="7 8" key="1">
    <citation type="submission" date="2019-12" db="EMBL/GenBank/DDBJ databases">
        <authorList>
            <person name="Zhao J."/>
        </authorList>
    </citation>
    <scope>NUCLEOTIDE SEQUENCE [LARGE SCALE GENOMIC DNA]</scope>
    <source>
        <strain evidence="7 8">S-15</strain>
    </source>
</reference>
<organism evidence="7 8">
    <name type="scientific">Acidiluteibacter ferrifornacis</name>
    <dbReference type="NCBI Taxonomy" id="2692424"/>
    <lineage>
        <taxon>Bacteria</taxon>
        <taxon>Pseudomonadati</taxon>
        <taxon>Bacteroidota</taxon>
        <taxon>Flavobacteriia</taxon>
        <taxon>Flavobacteriales</taxon>
        <taxon>Cryomorphaceae</taxon>
        <taxon>Acidiluteibacter</taxon>
    </lineage>
</organism>
<dbReference type="GO" id="GO:0005886">
    <property type="term" value="C:plasma membrane"/>
    <property type="evidence" value="ECO:0007669"/>
    <property type="project" value="UniProtKB-SubCell"/>
</dbReference>
<name>A0A6N9NG58_9FLAO</name>
<dbReference type="EMBL" id="WWNE01000003">
    <property type="protein sequence ID" value="NBG64774.1"/>
    <property type="molecule type" value="Genomic_DNA"/>
</dbReference>
<gene>
    <name evidence="7" type="ORF">GQN54_01505</name>
</gene>
<evidence type="ECO:0000256" key="6">
    <source>
        <dbReference type="SAM" id="Phobius"/>
    </source>
</evidence>
<dbReference type="InterPro" id="IPR005171">
    <property type="entry name" value="Cyt_c_oxidase_su4_prok"/>
</dbReference>
<keyword evidence="3 6" id="KW-0812">Transmembrane</keyword>
<keyword evidence="8" id="KW-1185">Reference proteome</keyword>
<dbReference type="AlphaFoldDB" id="A0A6N9NG58"/>
<proteinExistence type="predicted"/>
<evidence type="ECO:0008006" key="9">
    <source>
        <dbReference type="Google" id="ProtNLM"/>
    </source>
</evidence>
<feature type="transmembrane region" description="Helical" evidence="6">
    <location>
        <begin position="84"/>
        <end position="105"/>
    </location>
</feature>
<dbReference type="Pfam" id="PF03626">
    <property type="entry name" value="COX4_pro"/>
    <property type="match status" value="1"/>
</dbReference>
<feature type="transmembrane region" description="Helical" evidence="6">
    <location>
        <begin position="51"/>
        <end position="72"/>
    </location>
</feature>
<keyword evidence="4 6" id="KW-1133">Transmembrane helix</keyword>
<accession>A0A6N9NG58</accession>
<keyword evidence="5 6" id="KW-0472">Membrane</keyword>
<dbReference type="Proteomes" id="UP000470771">
    <property type="component" value="Unassembled WGS sequence"/>
</dbReference>
<feature type="transmembrane region" description="Helical" evidence="6">
    <location>
        <begin position="24"/>
        <end position="45"/>
    </location>
</feature>
<protein>
    <recommendedName>
        <fullName evidence="9">Cytochrome C oxidase subunit IV</fullName>
    </recommendedName>
</protein>
<evidence type="ECO:0000313" key="8">
    <source>
        <dbReference type="Proteomes" id="UP000470771"/>
    </source>
</evidence>
<evidence type="ECO:0000313" key="7">
    <source>
        <dbReference type="EMBL" id="NBG64774.1"/>
    </source>
</evidence>
<comment type="subcellular location">
    <subcellularLocation>
        <location evidence="1">Cell membrane</location>
        <topology evidence="1">Multi-pass membrane protein</topology>
    </subcellularLocation>
</comment>
<evidence type="ECO:0000256" key="5">
    <source>
        <dbReference type="ARBA" id="ARBA00023136"/>
    </source>
</evidence>